<protein>
    <submittedName>
        <fullName evidence="2">Uncharacterized protein</fullName>
    </submittedName>
</protein>
<comment type="caution">
    <text evidence="2">The sequence shown here is derived from an EMBL/GenBank/DDBJ whole genome shotgun (WGS) entry which is preliminary data.</text>
</comment>
<sequence>MVRSNFDYTNRTSSGEKLGASIASDFWKKAAQVIKPVKAPIKSTKTAAKAAKLTQSDTPPPVKSVSQTKLDIKIPDKALTDAGFQPIAEAVVAALKARPDLTLTELNLSGNELTYKSFDGLARIMRQSPELVSLNLSNNQVSIKTEEAVSEWEKFADAYWSSPRMNRLDLSDNKDLGGPAFESLARISASQMVDASIRRDSHHFDSVAEMDISSTTRRAEQLKENLSDHNNIDDGALSDPVGSSPISDKSVEYGRSRIIALKSVGLDEHAILFASAIILRTSDSADAVRIEWGGKTDLLSRDGALLLDLAANYQCVRLNTRRMDALNNSFDMGQDPDSIVVDQRNSPHSHRDLGNLDIDEGALLDEIERTTKKIERNVIVRRGHVSIELWAAAMHVLTISRKVYILAASLGSGTALRFTSPAKPVVLSRSDFNPRYMDWSEQALRQTKSWGNGSPKSATVGKHGVIHVSGFTNSIRDITISRAPNRPAVHCGNSIGQVNDYPRAKILRVTNEPSKSESPFRTGARHVGGNYLDWQKKRLGSLHNAHGGASNGYRDPSLKCQLPLPVCNRILSLSASDRSLMLLSRRQQIKVFEWGQLHDSLKTESDWTSRDKASQIWMLLEALECLKYDYEV</sequence>
<evidence type="ECO:0000313" key="3">
    <source>
        <dbReference type="Proteomes" id="UP000799439"/>
    </source>
</evidence>
<gene>
    <name evidence="2" type="ORF">K461DRAFT_311920</name>
</gene>
<proteinExistence type="predicted"/>
<dbReference type="EMBL" id="ML996084">
    <property type="protein sequence ID" value="KAF2153893.1"/>
    <property type="molecule type" value="Genomic_DNA"/>
</dbReference>
<feature type="region of interest" description="Disordered" evidence="1">
    <location>
        <begin position="226"/>
        <end position="248"/>
    </location>
</feature>
<evidence type="ECO:0000313" key="2">
    <source>
        <dbReference type="EMBL" id="KAF2153893.1"/>
    </source>
</evidence>
<accession>A0A9P4J1S2</accession>
<reference evidence="2" key="1">
    <citation type="journal article" date="2020" name="Stud. Mycol.">
        <title>101 Dothideomycetes genomes: a test case for predicting lifestyles and emergence of pathogens.</title>
        <authorList>
            <person name="Haridas S."/>
            <person name="Albert R."/>
            <person name="Binder M."/>
            <person name="Bloem J."/>
            <person name="Labutti K."/>
            <person name="Salamov A."/>
            <person name="Andreopoulos B."/>
            <person name="Baker S."/>
            <person name="Barry K."/>
            <person name="Bills G."/>
            <person name="Bluhm B."/>
            <person name="Cannon C."/>
            <person name="Castanera R."/>
            <person name="Culley D."/>
            <person name="Daum C."/>
            <person name="Ezra D."/>
            <person name="Gonzalez J."/>
            <person name="Henrissat B."/>
            <person name="Kuo A."/>
            <person name="Liang C."/>
            <person name="Lipzen A."/>
            <person name="Lutzoni F."/>
            <person name="Magnuson J."/>
            <person name="Mondo S."/>
            <person name="Nolan M."/>
            <person name="Ohm R."/>
            <person name="Pangilinan J."/>
            <person name="Park H.-J."/>
            <person name="Ramirez L."/>
            <person name="Alfaro M."/>
            <person name="Sun H."/>
            <person name="Tritt A."/>
            <person name="Yoshinaga Y."/>
            <person name="Zwiers L.-H."/>
            <person name="Turgeon B."/>
            <person name="Goodwin S."/>
            <person name="Spatafora J."/>
            <person name="Crous P."/>
            <person name="Grigoriev I."/>
        </authorList>
    </citation>
    <scope>NUCLEOTIDE SEQUENCE</scope>
    <source>
        <strain evidence="2">CBS 260.36</strain>
    </source>
</reference>
<keyword evidence="3" id="KW-1185">Reference proteome</keyword>
<evidence type="ECO:0000256" key="1">
    <source>
        <dbReference type="SAM" id="MobiDB-lite"/>
    </source>
</evidence>
<dbReference type="InterPro" id="IPR032675">
    <property type="entry name" value="LRR_dom_sf"/>
</dbReference>
<dbReference type="Gene3D" id="3.80.10.10">
    <property type="entry name" value="Ribonuclease Inhibitor"/>
    <property type="match status" value="1"/>
</dbReference>
<dbReference type="OrthoDB" id="9876299at2759"/>
<dbReference type="SUPFAM" id="SSF52047">
    <property type="entry name" value="RNI-like"/>
    <property type="match status" value="1"/>
</dbReference>
<organism evidence="2 3">
    <name type="scientific">Myriangium duriaei CBS 260.36</name>
    <dbReference type="NCBI Taxonomy" id="1168546"/>
    <lineage>
        <taxon>Eukaryota</taxon>
        <taxon>Fungi</taxon>
        <taxon>Dikarya</taxon>
        <taxon>Ascomycota</taxon>
        <taxon>Pezizomycotina</taxon>
        <taxon>Dothideomycetes</taxon>
        <taxon>Dothideomycetidae</taxon>
        <taxon>Myriangiales</taxon>
        <taxon>Myriangiaceae</taxon>
        <taxon>Myriangium</taxon>
    </lineage>
</organism>
<dbReference type="Proteomes" id="UP000799439">
    <property type="component" value="Unassembled WGS sequence"/>
</dbReference>
<name>A0A9P4J1S2_9PEZI</name>
<dbReference type="AlphaFoldDB" id="A0A9P4J1S2"/>